<dbReference type="AlphaFoldDB" id="A0A8X8FRX9"/>
<name>A0A8X8FRX9_9GAMM</name>
<reference evidence="1 2" key="1">
    <citation type="submission" date="2020-08" db="EMBL/GenBank/DDBJ databases">
        <title>A Genomic Blueprint of the Chicken Gut Microbiome.</title>
        <authorList>
            <person name="Gilroy R."/>
            <person name="Ravi A."/>
            <person name="Getino M."/>
            <person name="Pursley I."/>
            <person name="Horton D.L."/>
            <person name="Alikhan N.-F."/>
            <person name="Baker D."/>
            <person name="Gharbi K."/>
            <person name="Hall N."/>
            <person name="Watson M."/>
            <person name="Adriaenssens E.M."/>
            <person name="Foster-Nyarko E."/>
            <person name="Jarju S."/>
            <person name="Secka A."/>
            <person name="Antonio M."/>
            <person name="Oren A."/>
            <person name="Chaudhuri R."/>
            <person name="La Ragione R.M."/>
            <person name="Hildebrand F."/>
            <person name="Pallen M.J."/>
        </authorList>
    </citation>
    <scope>NUCLEOTIDE SEQUENCE [LARGE SCALE GENOMIC DNA]</scope>
    <source>
        <strain evidence="1 2">Sa5BUN4</strain>
    </source>
</reference>
<gene>
    <name evidence="1" type="ORF">H9654_03200</name>
</gene>
<evidence type="ECO:0000313" key="1">
    <source>
        <dbReference type="EMBL" id="MBD7953204.1"/>
    </source>
</evidence>
<comment type="caution">
    <text evidence="1">The sequence shown here is derived from an EMBL/GenBank/DDBJ whole genome shotgun (WGS) entry which is preliminary data.</text>
</comment>
<organism evidence="1 2">
    <name type="scientific">Stenotrophomonas lacuserhaii</name>
    <dbReference type="NCBI Taxonomy" id="2760084"/>
    <lineage>
        <taxon>Bacteria</taxon>
        <taxon>Pseudomonadati</taxon>
        <taxon>Pseudomonadota</taxon>
        <taxon>Gammaproteobacteria</taxon>
        <taxon>Lysobacterales</taxon>
        <taxon>Lysobacteraceae</taxon>
        <taxon>Stenotrophomonas</taxon>
    </lineage>
</organism>
<dbReference type="InterPro" id="IPR010982">
    <property type="entry name" value="Lambda_DNA-bd_dom_sf"/>
</dbReference>
<dbReference type="Proteomes" id="UP000636938">
    <property type="component" value="Unassembled WGS sequence"/>
</dbReference>
<dbReference type="RefSeq" id="WP_191768997.1">
    <property type="nucleotide sequence ID" value="NZ_JACSQS010000002.1"/>
</dbReference>
<proteinExistence type="predicted"/>
<accession>A0A8X8FRX9</accession>
<protein>
    <submittedName>
        <fullName evidence="1">Transcriptional regulator</fullName>
    </submittedName>
</protein>
<dbReference type="SUPFAM" id="SSF47413">
    <property type="entry name" value="lambda repressor-like DNA-binding domains"/>
    <property type="match status" value="1"/>
</dbReference>
<sequence>MRSATRVLSAQTDDPTQRPLDPADIAAYLDACIVEGGGDPHVFAEALCYLADRHALRSMARACGVPADVLYRQLSGKRPLNFSTVIGAMQALGVELGVSVGEQR</sequence>
<dbReference type="EMBL" id="JACSQS010000002">
    <property type="protein sequence ID" value="MBD7953204.1"/>
    <property type="molecule type" value="Genomic_DNA"/>
</dbReference>
<dbReference type="Pfam" id="PF21716">
    <property type="entry name" value="dnstrm_HI1420"/>
    <property type="match status" value="1"/>
</dbReference>
<evidence type="ECO:0000313" key="2">
    <source>
        <dbReference type="Proteomes" id="UP000636938"/>
    </source>
</evidence>
<dbReference type="GO" id="GO:0003677">
    <property type="term" value="F:DNA binding"/>
    <property type="evidence" value="ECO:0007669"/>
    <property type="project" value="InterPro"/>
</dbReference>
<keyword evidence="2" id="KW-1185">Reference proteome</keyword>
<dbReference type="InterPro" id="IPR014057">
    <property type="entry name" value="HI1420"/>
</dbReference>